<dbReference type="GO" id="GO:0004057">
    <property type="term" value="F:arginyl-tRNA--protein transferase activity"/>
    <property type="evidence" value="ECO:0007669"/>
    <property type="project" value="InterPro"/>
</dbReference>
<dbReference type="Proteomes" id="UP000005640">
    <property type="component" value="Chromosome 10"/>
</dbReference>
<keyword evidence="5 6" id="KW-1267">Proteomics identification</keyword>
<evidence type="ECO:0000313" key="4">
    <source>
        <dbReference type="Proteomes" id="UP000005640"/>
    </source>
</evidence>
<reference evidence="3 4" key="3">
    <citation type="journal article" date="2004" name="Nature">
        <title>Finishing the euchromatic sequence of the human genome.</title>
        <authorList>
            <consortium name="International Human Genome Sequencing Consortium"/>
        </authorList>
    </citation>
    <scope>NUCLEOTIDE SEQUENCE [LARGE SCALE GENOMIC DNA]</scope>
</reference>
<dbReference type="Ensembl" id="ENST00000691041.1">
    <property type="protein sequence ID" value="ENSP00000509064.1"/>
    <property type="gene ID" value="ENSG00000107669.19"/>
</dbReference>
<dbReference type="EMBL" id="AL731566">
    <property type="status" value="NOT_ANNOTATED_CDS"/>
    <property type="molecule type" value="Genomic_DNA"/>
</dbReference>
<dbReference type="GeneTree" id="ENSGT00500000044926"/>
<gene>
    <name evidence="3" type="primary">ATE1</name>
</gene>
<dbReference type="InterPro" id="IPR030700">
    <property type="entry name" value="N-end_Aminoacyl_Trfase"/>
</dbReference>
<dbReference type="EMBL" id="AL731542">
    <property type="status" value="NOT_ANNOTATED_CDS"/>
    <property type="molecule type" value="Genomic_DNA"/>
</dbReference>
<evidence type="ECO:0000313" key="3">
    <source>
        <dbReference type="Ensembl" id="ENSP00000509064.1"/>
    </source>
</evidence>
<accession>A0A8I5QJC4</accession>
<dbReference type="PANTHER" id="PTHR21367">
    <property type="entry name" value="ARGININE-TRNA-PROTEIN TRANSFERASE 1"/>
    <property type="match status" value="1"/>
</dbReference>
<dbReference type="AlphaFoldDB" id="A0A8I5QJC4"/>
<dbReference type="SMR" id="A0A8I5QJC4"/>
<feature type="domain" description="N-end aminoacyl transferase N-terminal" evidence="2">
    <location>
        <begin position="14"/>
        <end position="59"/>
    </location>
</feature>
<protein>
    <submittedName>
        <fullName evidence="3">Arginyltransferase 1</fullName>
    </submittedName>
</protein>
<dbReference type="OpenTargets" id="ENSG00000107669"/>
<evidence type="ECO:0007829" key="5">
    <source>
        <dbReference type="PeptideAtlas" id="A0A8I5QJC4"/>
    </source>
</evidence>
<dbReference type="Pfam" id="PF04376">
    <property type="entry name" value="ATE_N"/>
    <property type="match status" value="1"/>
</dbReference>
<reference evidence="3" key="2">
    <citation type="journal article" date="2004" name="Nature">
        <title>The DNA sequence and comparative analysis of human chromosome 10.</title>
        <authorList>
            <person name="Deloukas P."/>
            <person name="Earthrowl M.E."/>
            <person name="Grafham D.V."/>
            <person name="Rubenfield M."/>
            <person name="French L."/>
            <person name="Steward C.A."/>
            <person name="Sims S.K."/>
            <person name="Jones M.C."/>
            <person name="Searle S."/>
            <person name="Scott C."/>
            <person name="Howe K."/>
            <person name="Hunt S.E."/>
            <person name="Andrews T.D."/>
            <person name="Gilbert J.G."/>
            <person name="Swarbreck D."/>
            <person name="Ashurst J.L."/>
            <person name="Taylor A."/>
            <person name="Battles J."/>
            <person name="Bird C.P."/>
            <person name="Ainscough R."/>
            <person name="Almeida J.P."/>
            <person name="Ashwell R.I."/>
            <person name="Ambrose K.D."/>
            <person name="Babbage A.K."/>
            <person name="Bagguley C.L."/>
            <person name="Bailey J."/>
            <person name="Banerjee R."/>
            <person name="Bates K."/>
            <person name="Beasley H."/>
            <person name="Bray-Allen S."/>
            <person name="Brown A.J."/>
            <person name="Brown J.Y."/>
            <person name="Burford D.C."/>
            <person name="Burrill W."/>
            <person name="Burton J."/>
            <person name="Cahill P."/>
            <person name="Camire D."/>
            <person name="Carter N.P."/>
            <person name="Chapman J.C."/>
            <person name="Clark S.Y."/>
            <person name="Clarke G."/>
            <person name="Clee C.M."/>
            <person name="Clegg S."/>
            <person name="Corby N."/>
            <person name="Coulson A."/>
            <person name="Dhami P."/>
            <person name="Dutta I."/>
            <person name="Dunn M."/>
            <person name="Faulkner L."/>
            <person name="Frankish A."/>
            <person name="Frankland J.A."/>
            <person name="Garner P."/>
            <person name="Garnett J."/>
            <person name="Gribble S."/>
            <person name="Griffiths C."/>
            <person name="Grocock R."/>
            <person name="Gustafson E."/>
            <person name="Hammond S."/>
            <person name="Harley J.L."/>
            <person name="Hart E."/>
            <person name="Heath P.D."/>
            <person name="Ho T.P."/>
            <person name="Hopkins B."/>
            <person name="Horne J."/>
            <person name="Howden P.J."/>
            <person name="Huckle E."/>
            <person name="Hynds C."/>
            <person name="Johnson C."/>
            <person name="Johnson D."/>
            <person name="Kana A."/>
            <person name="Kay M."/>
            <person name="Kimberley A.M."/>
            <person name="Kershaw J.K."/>
            <person name="Kokkinaki M."/>
            <person name="Laird G.K."/>
            <person name="Lawlor S."/>
            <person name="Lee H.M."/>
            <person name="Leongamornlert D.A."/>
            <person name="Laird G."/>
            <person name="Lloyd C."/>
            <person name="Lloyd D.M."/>
            <person name="Loveland J."/>
            <person name="Lovell J."/>
            <person name="McLaren S."/>
            <person name="McLay K.E."/>
            <person name="McMurray A."/>
            <person name="Mashreghi-Mohammadi M."/>
            <person name="Matthews L."/>
            <person name="Milne S."/>
            <person name="Nickerson T."/>
            <person name="Nguyen M."/>
            <person name="Overton-Larty E."/>
            <person name="Palmer S.A."/>
            <person name="Pearce A.V."/>
            <person name="Peck A.I."/>
            <person name="Pelan S."/>
            <person name="Phillimore B."/>
            <person name="Porter K."/>
            <person name="Rice C.M."/>
            <person name="Rogosin A."/>
            <person name="Ross M.T."/>
            <person name="Sarafidou T."/>
            <person name="Sehra H.K."/>
            <person name="Shownkeen R."/>
            <person name="Skuce C.D."/>
            <person name="Smith M."/>
            <person name="Standring L."/>
            <person name="Sycamore N."/>
            <person name="Tester J."/>
            <person name="Thorpe A."/>
            <person name="Torcasso W."/>
            <person name="Tracey A."/>
            <person name="Tromans A."/>
            <person name="Tsolas J."/>
            <person name="Wall M."/>
            <person name="Walsh J."/>
            <person name="Wang H."/>
            <person name="Weinstock K."/>
            <person name="West A.P."/>
            <person name="Willey D.L."/>
            <person name="Whitehead S.L."/>
            <person name="Wilming L."/>
            <person name="Wray P.W."/>
            <person name="Young L."/>
            <person name="Chen Y."/>
            <person name="Lovering R.C."/>
            <person name="Moschonas N.K."/>
            <person name="Siebert R."/>
            <person name="Fechtel K."/>
            <person name="Bentley D."/>
            <person name="Durbin R."/>
            <person name="Hubbard T."/>
            <person name="Doucette-Stamm L."/>
            <person name="Beck S."/>
            <person name="Smith D.R."/>
            <person name="Rogers J."/>
        </authorList>
    </citation>
    <scope>NUCLEOTIDE SEQUENCE [LARGE SCALE GENOMIC DNA]</scope>
</reference>
<sequence length="190" mass="20891">MASVVEYKGLRAGYHCGYCDSKEGKASCGMWAHSMTVQDYQDLIDRGWRRCRPLQFQPSKSHKKVLKKMLKFLAKGEVPKGSCEDEPMDSTMDDAVAGDFALINKLDIQCDLKTLSDDIKESLESEGKNSKKEEPQELLQSQDFVGEKLGSGEPSHSVKVHTVPKPGEGGEIISTKFAVQSHTSGVLPGL</sequence>
<evidence type="ECO:0000259" key="2">
    <source>
        <dbReference type="Pfam" id="PF04376"/>
    </source>
</evidence>
<dbReference type="InterPro" id="IPR007471">
    <property type="entry name" value="N-end_Aminoacyl_Trfase_N"/>
</dbReference>
<evidence type="ECO:0000256" key="1">
    <source>
        <dbReference type="SAM" id="MobiDB-lite"/>
    </source>
</evidence>
<evidence type="ECO:0007829" key="6">
    <source>
        <dbReference type="ProteomicsDB" id="A0A8I5QJC4"/>
    </source>
</evidence>
<dbReference type="HGNC" id="HGNC:782">
    <property type="gene designation" value="ATE1"/>
</dbReference>
<reference evidence="3 4" key="1">
    <citation type="journal article" date="2001" name="Nature">
        <title>Initial sequencing and analysis of the human genome.</title>
        <authorList>
            <consortium name="International Human Genome Sequencing Consortium"/>
            <person name="Lander E.S."/>
            <person name="Linton L.M."/>
            <person name="Birren B."/>
            <person name="Nusbaum C."/>
            <person name="Zody M.C."/>
            <person name="Baldwin J."/>
            <person name="Devon K."/>
            <person name="Dewar K."/>
            <person name="Doyle M."/>
            <person name="FitzHugh W."/>
            <person name="Funke R."/>
            <person name="Gage D."/>
            <person name="Harris K."/>
            <person name="Heaford A."/>
            <person name="Howland J."/>
            <person name="Kann L."/>
            <person name="Lehoczky J."/>
            <person name="LeVine R."/>
            <person name="McEwan P."/>
            <person name="McKernan K."/>
            <person name="Meldrim J."/>
            <person name="Mesirov J.P."/>
            <person name="Miranda C."/>
            <person name="Morris W."/>
            <person name="Naylor J."/>
            <person name="Raymond C."/>
            <person name="Rosetti M."/>
            <person name="Santos R."/>
            <person name="Sheridan A."/>
            <person name="Sougnez C."/>
            <person name="Stange-Thomann N."/>
            <person name="Stojanovic N."/>
            <person name="Subramanian A."/>
            <person name="Wyman D."/>
            <person name="Rogers J."/>
            <person name="Sulston J."/>
            <person name="Ainscough R."/>
            <person name="Beck S."/>
            <person name="Bentley D."/>
            <person name="Burton J."/>
            <person name="Clee C."/>
            <person name="Carter N."/>
            <person name="Coulson A."/>
            <person name="Deadman R."/>
            <person name="Deloukas P."/>
            <person name="Dunham A."/>
            <person name="Dunham I."/>
            <person name="Durbin R."/>
            <person name="French L."/>
            <person name="Grafham D."/>
            <person name="Gregory S."/>
            <person name="Hubbard T."/>
            <person name="Humphray S."/>
            <person name="Hunt A."/>
            <person name="Jones M."/>
            <person name="Lloyd C."/>
            <person name="McMurray A."/>
            <person name="Matthews L."/>
            <person name="Mercer S."/>
            <person name="Milne S."/>
            <person name="Mullikin J.C."/>
            <person name="Mungall A."/>
            <person name="Plumb R."/>
            <person name="Ross M."/>
            <person name="Shownkeen R."/>
            <person name="Sims S."/>
            <person name="Waterston R.H."/>
            <person name="Wilson R.K."/>
            <person name="Hillier L.W."/>
            <person name="McPherson J.D."/>
            <person name="Marra M.A."/>
            <person name="Mardis E.R."/>
            <person name="Fulton L.A."/>
            <person name="Chinwalla A.T."/>
            <person name="Pepin K.H."/>
            <person name="Gish W.R."/>
            <person name="Chissoe S.L."/>
            <person name="Wendl M.C."/>
            <person name="Delehaunty K.D."/>
            <person name="Miner T.L."/>
            <person name="Delehaunty A."/>
            <person name="Kramer J.B."/>
            <person name="Cook L.L."/>
            <person name="Fulton R.S."/>
            <person name="Johnson D.L."/>
            <person name="Minx P.J."/>
            <person name="Clifton S.W."/>
            <person name="Hawkins T."/>
            <person name="Branscomb E."/>
            <person name="Predki P."/>
            <person name="Richardson P."/>
            <person name="Wenning S."/>
            <person name="Slezak T."/>
            <person name="Doggett N."/>
            <person name="Cheng J.F."/>
            <person name="Olsen A."/>
            <person name="Lucas S."/>
            <person name="Elkin C."/>
            <person name="Uberbacher E."/>
            <person name="Frazier M."/>
            <person name="Gibbs R.A."/>
            <person name="Muzny D.M."/>
            <person name="Scherer S.E."/>
            <person name="Bouck J.B."/>
            <person name="Sodergren E.J."/>
            <person name="Worley K.C."/>
            <person name="Rives C.M."/>
            <person name="Gorrell J.H."/>
            <person name="Metzker M.L."/>
            <person name="Naylor S.L."/>
            <person name="Kucherlapati R.S."/>
            <person name="Nelson D.L."/>
            <person name="Weinstock G.M."/>
            <person name="Sakaki Y."/>
            <person name="Fujiyama A."/>
            <person name="Hattori M."/>
            <person name="Yada T."/>
            <person name="Toyoda A."/>
            <person name="Itoh T."/>
            <person name="Kawagoe C."/>
            <person name="Watanabe H."/>
            <person name="Totoki Y."/>
            <person name="Taylor T."/>
            <person name="Weissenbach J."/>
            <person name="Heilig R."/>
            <person name="Saurin W."/>
            <person name="Artiguenave F."/>
            <person name="Brottier P."/>
            <person name="Bruls T."/>
            <person name="Pelletier E."/>
            <person name="Robert C."/>
            <person name="Wincker P."/>
            <person name="Smith D.R."/>
            <person name="Doucette-Stamm L."/>
            <person name="Rubenfield M."/>
            <person name="Weinstock K."/>
            <person name="Lee H.M."/>
            <person name="Dubois J."/>
            <person name="Rosenthal A."/>
            <person name="Platzer M."/>
            <person name="Nyakatura G."/>
            <person name="Taudien S."/>
            <person name="Rump A."/>
            <person name="Yang H."/>
            <person name="Yu J."/>
            <person name="Wang J."/>
            <person name="Huang G."/>
            <person name="Gu J."/>
            <person name="Hood L."/>
            <person name="Rowen L."/>
            <person name="Madan A."/>
            <person name="Qin S."/>
            <person name="Davis R.W."/>
            <person name="Federspiel N.A."/>
            <person name="Abola A.P."/>
            <person name="Proctor M.J."/>
            <person name="Myers R.M."/>
            <person name="Schmutz J."/>
            <person name="Dickson M."/>
            <person name="Grimwood J."/>
            <person name="Cox D.R."/>
            <person name="Olson M.V."/>
            <person name="Kaul R."/>
            <person name="Raymond C."/>
            <person name="Shimizu N."/>
            <person name="Kawasaki K."/>
            <person name="Minoshima S."/>
            <person name="Evans G.A."/>
            <person name="Athanasiou M."/>
            <person name="Schultz R."/>
            <person name="Roe B.A."/>
            <person name="Chen F."/>
            <person name="Pan H."/>
            <person name="Ramser J."/>
            <person name="Lehrach H."/>
            <person name="Reinhardt R."/>
            <person name="McCombie W.R."/>
            <person name="de la Bastide M."/>
            <person name="Dedhia N."/>
            <person name="Blocker H."/>
            <person name="Hornischer K."/>
            <person name="Nordsiek G."/>
            <person name="Agarwala R."/>
            <person name="Aravind L."/>
            <person name="Bailey J.A."/>
            <person name="Bateman A."/>
            <person name="Batzoglou S."/>
            <person name="Birney E."/>
            <person name="Bork P."/>
            <person name="Brown D.G."/>
            <person name="Burge C.B."/>
            <person name="Cerutti L."/>
            <person name="Chen H.C."/>
            <person name="Church D."/>
            <person name="Clamp M."/>
            <person name="Copley R.R."/>
            <person name="Doerks T."/>
            <person name="Eddy S.R."/>
            <person name="Eichler E.E."/>
            <person name="Furey T.S."/>
            <person name="Galagan J."/>
            <person name="Gilbert J.G."/>
            <person name="Harmon C."/>
            <person name="Hayashizaki Y."/>
            <person name="Haussler D."/>
            <person name="Hermjakob H."/>
            <person name="Hokamp K."/>
            <person name="Jang W."/>
            <person name="Johnson L.S."/>
            <person name="Jones T.A."/>
            <person name="Kasif S."/>
            <person name="Kaspryzk A."/>
            <person name="Kennedy S."/>
            <person name="Kent W.J."/>
            <person name="Kitts P."/>
            <person name="Koonin E.V."/>
            <person name="Korf I."/>
            <person name="Kulp D."/>
            <person name="Lancet D."/>
            <person name="Lowe T.M."/>
            <person name="McLysaght A."/>
            <person name="Mikkelsen T."/>
            <person name="Moran J.V."/>
            <person name="Mulder N."/>
            <person name="Pollara V.J."/>
            <person name="Ponting C.P."/>
            <person name="Schuler G."/>
            <person name="Schultz J."/>
            <person name="Slater G."/>
            <person name="Smit A.F."/>
            <person name="Stupka E."/>
            <person name="Szustakowski J."/>
            <person name="Thierry-Mieg D."/>
            <person name="Thierry-Mieg J."/>
            <person name="Wagner L."/>
            <person name="Wallis J."/>
            <person name="Wheeler R."/>
            <person name="Williams A."/>
            <person name="Wolf Y.I."/>
            <person name="Wolfe K.H."/>
            <person name="Yang S.P."/>
            <person name="Yeh R.F."/>
            <person name="Collins F."/>
            <person name="Guyer M.S."/>
            <person name="Peterson J."/>
            <person name="Felsenfeld A."/>
            <person name="Wetterstrand K.A."/>
            <person name="Patrinos A."/>
            <person name="Morgan M.J."/>
            <person name="de Jong P."/>
            <person name="Catanese J.J."/>
            <person name="Osoegawa K."/>
            <person name="Shizuya H."/>
            <person name="Choi S."/>
            <person name="Chen Y.J."/>
        </authorList>
    </citation>
    <scope>NUCLEOTIDE SEQUENCE [LARGE SCALE GENOMIC DNA]</scope>
</reference>
<feature type="compositionally biased region" description="Basic and acidic residues" evidence="1">
    <location>
        <begin position="124"/>
        <end position="135"/>
    </location>
</feature>
<dbReference type="EMBL" id="KF510333">
    <property type="status" value="NOT_ANNOTATED_CDS"/>
    <property type="molecule type" value="Genomic_DNA"/>
</dbReference>
<dbReference type="EMBL" id="AC025947">
    <property type="status" value="NOT_ANNOTATED_CDS"/>
    <property type="molecule type" value="Genomic_DNA"/>
</dbReference>
<feature type="region of interest" description="Disordered" evidence="1">
    <location>
        <begin position="124"/>
        <end position="170"/>
    </location>
</feature>
<reference evidence="3" key="5">
    <citation type="submission" date="2025-09" db="UniProtKB">
        <authorList>
            <consortium name="Ensembl"/>
        </authorList>
    </citation>
    <scope>IDENTIFICATION</scope>
</reference>
<proteinExistence type="evidence at protein level"/>
<keyword evidence="4" id="KW-1185">Reference proteome</keyword>
<name>A0A8I5QJC4_HUMAN</name>
<dbReference type="OrthoDB" id="74183at2759"/>
<reference evidence="3" key="4">
    <citation type="submission" date="2025-08" db="UniProtKB">
        <authorList>
            <consortium name="Ensembl"/>
        </authorList>
    </citation>
    <scope>IDENTIFICATION</scope>
</reference>
<organism evidence="3 4">
    <name type="scientific">Homo sapiens</name>
    <name type="common">Human</name>
    <dbReference type="NCBI Taxonomy" id="9606"/>
    <lineage>
        <taxon>Eukaryota</taxon>
        <taxon>Metazoa</taxon>
        <taxon>Chordata</taxon>
        <taxon>Craniata</taxon>
        <taxon>Vertebrata</taxon>
        <taxon>Euteleostomi</taxon>
        <taxon>Mammalia</taxon>
        <taxon>Eutheria</taxon>
        <taxon>Euarchontoglires</taxon>
        <taxon>Primates</taxon>
        <taxon>Haplorrhini</taxon>
        <taxon>Catarrhini</taxon>
        <taxon>Hominidae</taxon>
        <taxon>Homo</taxon>
    </lineage>
</organism>
<dbReference type="PANTHER" id="PTHR21367:SF1">
    <property type="entry name" value="ARGINYL-TRNA--PROTEIN TRANSFERASE 1"/>
    <property type="match status" value="1"/>
</dbReference>
<dbReference type="Ensembl" id="ENST00000691041.1">
    <property type="protein sequence ID" value="ENSP00000509064.1"/>
    <property type="gene ID" value="ENSG00000107669.20"/>
</dbReference>